<dbReference type="AlphaFoldDB" id="A0A2R4T4Z0"/>
<reference evidence="3 4" key="1">
    <citation type="submission" date="2018-01" db="EMBL/GenBank/DDBJ databases">
        <title>Complete genome sequence of Streptomyces lunaelactis MM109T, a Ferroverdin A producer isolated from cave moonmilk deposits.</title>
        <authorList>
            <person name="Naome A."/>
            <person name="Martinet L."/>
            <person name="Maciejewska M."/>
            <person name="Anderssen S."/>
            <person name="Adam D."/>
            <person name="Tenconi E."/>
            <person name="Deflandre B."/>
            <person name="Arguelles-Arias A."/>
            <person name="Calusinska M."/>
            <person name="Copieters W."/>
            <person name="Karim L."/>
            <person name="Hanikenne M."/>
            <person name="Baurain D."/>
            <person name="van Wezel G."/>
            <person name="Smargiasso N."/>
            <person name="de Pauw E."/>
            <person name="Delfosse P."/>
            <person name="Rigali S."/>
        </authorList>
    </citation>
    <scope>NUCLEOTIDE SEQUENCE [LARGE SCALE GENOMIC DNA]</scope>
    <source>
        <strain evidence="3 4">MM109</strain>
    </source>
</reference>
<gene>
    <name evidence="3" type="ORF">SLUN_20680</name>
</gene>
<dbReference type="InterPro" id="IPR036556">
    <property type="entry name" value="PAD_central_sf"/>
</dbReference>
<dbReference type="Gene3D" id="2.60.40.1700">
    <property type="entry name" value="Protein-arginine deiminase, central domain"/>
    <property type="match status" value="1"/>
</dbReference>
<dbReference type="InterPro" id="IPR013530">
    <property type="entry name" value="PAD_C"/>
</dbReference>
<dbReference type="GO" id="GO:0005737">
    <property type="term" value="C:cytoplasm"/>
    <property type="evidence" value="ECO:0007669"/>
    <property type="project" value="InterPro"/>
</dbReference>
<proteinExistence type="predicted"/>
<dbReference type="EMBL" id="CP026304">
    <property type="protein sequence ID" value="AVZ74220.1"/>
    <property type="molecule type" value="Genomic_DNA"/>
</dbReference>
<feature type="compositionally biased region" description="Basic and acidic residues" evidence="1">
    <location>
        <begin position="534"/>
        <end position="543"/>
    </location>
</feature>
<evidence type="ECO:0000313" key="3">
    <source>
        <dbReference type="EMBL" id="AVZ74220.1"/>
    </source>
</evidence>
<name>A0A2R4T4Z0_9ACTN</name>
<dbReference type="SUPFAM" id="SSF110083">
    <property type="entry name" value="Peptidylarginine deiminase Pad4, middle domain"/>
    <property type="match status" value="1"/>
</dbReference>
<evidence type="ECO:0000259" key="2">
    <source>
        <dbReference type="Pfam" id="PF03068"/>
    </source>
</evidence>
<accession>A0A2R4T4Z0</accession>
<dbReference type="GO" id="GO:0005509">
    <property type="term" value="F:calcium ion binding"/>
    <property type="evidence" value="ECO:0007669"/>
    <property type="project" value="InterPro"/>
</dbReference>
<feature type="region of interest" description="Disordered" evidence="1">
    <location>
        <begin position="533"/>
        <end position="558"/>
    </location>
</feature>
<organism evidence="3 4">
    <name type="scientific">Streptomyces lunaelactis</name>
    <dbReference type="NCBI Taxonomy" id="1535768"/>
    <lineage>
        <taxon>Bacteria</taxon>
        <taxon>Bacillati</taxon>
        <taxon>Actinomycetota</taxon>
        <taxon>Actinomycetes</taxon>
        <taxon>Kitasatosporales</taxon>
        <taxon>Streptomycetaceae</taxon>
        <taxon>Streptomyces</taxon>
    </lineage>
</organism>
<evidence type="ECO:0000256" key="1">
    <source>
        <dbReference type="SAM" id="MobiDB-lite"/>
    </source>
</evidence>
<dbReference type="KEGG" id="slk:SLUN_20680"/>
<evidence type="ECO:0000313" key="4">
    <source>
        <dbReference type="Proteomes" id="UP000244201"/>
    </source>
</evidence>
<dbReference type="Gene3D" id="3.75.10.10">
    <property type="entry name" value="L-arginine/glycine Amidinotransferase, Chain A"/>
    <property type="match status" value="1"/>
</dbReference>
<protein>
    <recommendedName>
        <fullName evidence="2">Protein-arginine deiminase C-terminal domain-containing protein</fullName>
    </recommendedName>
</protein>
<dbReference type="Proteomes" id="UP000244201">
    <property type="component" value="Chromosome"/>
</dbReference>
<dbReference type="PANTHER" id="PTHR10837:SF8">
    <property type="entry name" value="PROTEIN-ARGININE DEIMINASE"/>
    <property type="match status" value="1"/>
</dbReference>
<keyword evidence="4" id="KW-1185">Reference proteome</keyword>
<dbReference type="PANTHER" id="PTHR10837">
    <property type="entry name" value="PEPTIDYLARGININE DEIMINASE"/>
    <property type="match status" value="1"/>
</dbReference>
<sequence>MIPAPAGNGPLVPALFRFGNRTSGRDSILGTSHARHAALAITVIGAVLAPASPAFAAEPPTIDLRADVNRDGRVDVTGATDTEGEDSWSPGRGAVFLPNIDDDTKRCAVKGPGGKPLPDAKLAACNDATDAKVNGADDLADLARVRSVPMAKLPADATGALRVVTGGKNTRVFFKRSTGWALVTAKTRLSAAELRSGVELGVESTDVIRDSAVWDGRAVIRLTVTSGGKSNSDDVTLRVAPLLTHHHLQNAQQLLVTRLPGKDDYARRQQAFVKGLAAGVKAAGISKPLVTFDKYQDVWAQDFVEPGYVSMAGPGGRQQVMRVMLRSAQADREAGRELFEKLRGNGVGVVQVSGVRDSEEWTLNSMGNLETIPPYSQGGRSFPAGRIIMGERKDNGSKPAQAMRTLLKSQGFQDPLLLDTSWLHVGHVDEFVQFLPADTPRGWKIAIADPDAGLRLLREAKAAGHGGTRMFSVPGSKDMPAPKETISQALASKWLVADNTMAAKRIKANLEVLRRKTGVTDSEVVRVPALYTRGTEDSERGDSMPRLSRMGAGEAPDAVRQYGQQKELARHRDRDGLAAPETVMTSAYVPGAVNGIVLGRDRYLAPRQWGPVIGGKDIFTAAVNAAYTGAGMKVSYLDDWYTYHLGQGEVHCGTNTLRDASAPWWKP</sequence>
<dbReference type="SUPFAM" id="SSF55909">
    <property type="entry name" value="Pentein"/>
    <property type="match status" value="1"/>
</dbReference>
<dbReference type="GO" id="GO:0004668">
    <property type="term" value="F:protein-arginine deiminase activity"/>
    <property type="evidence" value="ECO:0007669"/>
    <property type="project" value="InterPro"/>
</dbReference>
<feature type="domain" description="Protein-arginine deiminase C-terminal" evidence="2">
    <location>
        <begin position="231"/>
        <end position="666"/>
    </location>
</feature>
<dbReference type="InterPro" id="IPR004303">
    <property type="entry name" value="PAD"/>
</dbReference>
<dbReference type="OrthoDB" id="249764at2"/>
<dbReference type="Pfam" id="PF03068">
    <property type="entry name" value="PAD"/>
    <property type="match status" value="1"/>
</dbReference>